<evidence type="ECO:0000313" key="2">
    <source>
        <dbReference type="EMBL" id="PZX15242.1"/>
    </source>
</evidence>
<dbReference type="InterPro" id="IPR016040">
    <property type="entry name" value="NAD(P)-bd_dom"/>
</dbReference>
<dbReference type="InterPro" id="IPR051606">
    <property type="entry name" value="Polyketide_Oxido-like"/>
</dbReference>
<dbReference type="RefSeq" id="WP_234822596.1">
    <property type="nucleotide sequence ID" value="NZ_QKZL01000010.1"/>
</dbReference>
<protein>
    <submittedName>
        <fullName evidence="2">Putative NADH-flavin reductase</fullName>
    </submittedName>
</protein>
<dbReference type="GO" id="GO:0004074">
    <property type="term" value="F:biliverdin reductase [NAD(P)H] activity"/>
    <property type="evidence" value="ECO:0007669"/>
    <property type="project" value="TreeGrafter"/>
</dbReference>
<accession>A0A2W7NVJ0</accession>
<dbReference type="PANTHER" id="PTHR43355:SF2">
    <property type="entry name" value="FLAVIN REDUCTASE (NADPH)"/>
    <property type="match status" value="1"/>
</dbReference>
<dbReference type="GO" id="GO:0042602">
    <property type="term" value="F:riboflavin reductase (NADPH) activity"/>
    <property type="evidence" value="ECO:0007669"/>
    <property type="project" value="TreeGrafter"/>
</dbReference>
<comment type="caution">
    <text evidence="2">The sequence shown here is derived from an EMBL/GenBank/DDBJ whole genome shotgun (WGS) entry which is preliminary data.</text>
</comment>
<evidence type="ECO:0000313" key="3">
    <source>
        <dbReference type="Proteomes" id="UP000248916"/>
    </source>
</evidence>
<dbReference type="InterPro" id="IPR036291">
    <property type="entry name" value="NAD(P)-bd_dom_sf"/>
</dbReference>
<keyword evidence="3" id="KW-1185">Reference proteome</keyword>
<evidence type="ECO:0000259" key="1">
    <source>
        <dbReference type="Pfam" id="PF13460"/>
    </source>
</evidence>
<dbReference type="AlphaFoldDB" id="A0A2W7NVJ0"/>
<dbReference type="SUPFAM" id="SSF51735">
    <property type="entry name" value="NAD(P)-binding Rossmann-fold domains"/>
    <property type="match status" value="1"/>
</dbReference>
<proteinExistence type="predicted"/>
<feature type="domain" description="NAD(P)-binding" evidence="1">
    <location>
        <begin position="11"/>
        <end position="201"/>
    </location>
</feature>
<gene>
    <name evidence="2" type="ORF">LX81_02545</name>
</gene>
<dbReference type="Pfam" id="PF13460">
    <property type="entry name" value="NAD_binding_10"/>
    <property type="match status" value="1"/>
</dbReference>
<sequence length="234" mass="25315">MDDVKTLAIFGAAGTTGKHLVKQAVAAGHRVRAFEPNWPGNADMPAGVEKRTADIMKGGFADALDGCDAVLSAIGLGIGPKTAIAPPPIYTEGAVNLVREMQRAQVRRLVVISASFVASRRRGPLWFQMTSSAALDRVFTQMAEMERILRAADDIDWTAVRPGWLMEGELTADYVVTPDVIPPDLIRTRHADLAHFMLDCVVRNMWVNATPAIARAEPRSASTPGRLVSEVLNS</sequence>
<organism evidence="2 3">
    <name type="scientific">Palleronia aestuarii</name>
    <dbReference type="NCBI Taxonomy" id="568105"/>
    <lineage>
        <taxon>Bacteria</taxon>
        <taxon>Pseudomonadati</taxon>
        <taxon>Pseudomonadota</taxon>
        <taxon>Alphaproteobacteria</taxon>
        <taxon>Rhodobacterales</taxon>
        <taxon>Roseobacteraceae</taxon>
        <taxon>Palleronia</taxon>
    </lineage>
</organism>
<dbReference type="PANTHER" id="PTHR43355">
    <property type="entry name" value="FLAVIN REDUCTASE (NADPH)"/>
    <property type="match status" value="1"/>
</dbReference>
<name>A0A2W7NVJ0_9RHOB</name>
<dbReference type="Proteomes" id="UP000248916">
    <property type="component" value="Unassembled WGS sequence"/>
</dbReference>
<dbReference type="Gene3D" id="3.40.50.720">
    <property type="entry name" value="NAD(P)-binding Rossmann-like Domain"/>
    <property type="match status" value="1"/>
</dbReference>
<dbReference type="EMBL" id="QKZL01000010">
    <property type="protein sequence ID" value="PZX15242.1"/>
    <property type="molecule type" value="Genomic_DNA"/>
</dbReference>
<reference evidence="2 3" key="1">
    <citation type="submission" date="2018-06" db="EMBL/GenBank/DDBJ databases">
        <title>Genomic Encyclopedia of Archaeal and Bacterial Type Strains, Phase II (KMG-II): from individual species to whole genera.</title>
        <authorList>
            <person name="Goeker M."/>
        </authorList>
    </citation>
    <scope>NUCLEOTIDE SEQUENCE [LARGE SCALE GENOMIC DNA]</scope>
    <source>
        <strain evidence="2 3">DSM 22009</strain>
    </source>
</reference>